<comment type="caution">
    <text evidence="1">The sequence shown here is derived from an EMBL/GenBank/DDBJ whole genome shotgun (WGS) entry which is preliminary data.</text>
</comment>
<reference evidence="1 2" key="1">
    <citation type="submission" date="2024-01" db="EMBL/GenBank/DDBJ databases">
        <title>Characterization of Pseudomonas viridiflava in Georgia, USA.</title>
        <authorList>
            <person name="Zhao M."/>
            <person name="Dutta B."/>
        </authorList>
    </citation>
    <scope>NUCLEOTIDE SEQUENCE [LARGE SCALE GENOMIC DNA]</scope>
    <source>
        <strain evidence="1 2">21GA0539</strain>
    </source>
</reference>
<evidence type="ECO:0000313" key="2">
    <source>
        <dbReference type="Proteomes" id="UP001343600"/>
    </source>
</evidence>
<proteinExistence type="predicted"/>
<dbReference type="Proteomes" id="UP001343600">
    <property type="component" value="Unassembled WGS sequence"/>
</dbReference>
<keyword evidence="2" id="KW-1185">Reference proteome</keyword>
<name>A0ABU7NFT9_PSEVI</name>
<sequence>MLPIPKDILAKIAEILRAAGEGAGTGGAASIAVLPCSSVEKCVPMTDQLHGR</sequence>
<accession>A0ABU7NFT9</accession>
<dbReference type="RefSeq" id="WP_163018627.1">
    <property type="nucleotide sequence ID" value="NZ_CP036495.1"/>
</dbReference>
<dbReference type="EMBL" id="JAZEIP010000065">
    <property type="protein sequence ID" value="MEE4043194.1"/>
    <property type="molecule type" value="Genomic_DNA"/>
</dbReference>
<protein>
    <submittedName>
        <fullName evidence="1">Uncharacterized protein</fullName>
    </submittedName>
</protein>
<organism evidence="1 2">
    <name type="scientific">Pseudomonas viridiflava</name>
    <name type="common">Phytomonas viridiflava</name>
    <dbReference type="NCBI Taxonomy" id="33069"/>
    <lineage>
        <taxon>Bacteria</taxon>
        <taxon>Pseudomonadati</taxon>
        <taxon>Pseudomonadota</taxon>
        <taxon>Gammaproteobacteria</taxon>
        <taxon>Pseudomonadales</taxon>
        <taxon>Pseudomonadaceae</taxon>
        <taxon>Pseudomonas</taxon>
    </lineage>
</organism>
<evidence type="ECO:0000313" key="1">
    <source>
        <dbReference type="EMBL" id="MEE4043194.1"/>
    </source>
</evidence>
<dbReference type="GeneID" id="72452717"/>
<gene>
    <name evidence="1" type="ORF">V2I87_24130</name>
</gene>